<feature type="transmembrane region" description="Helical" evidence="1">
    <location>
        <begin position="111"/>
        <end position="129"/>
    </location>
</feature>
<protein>
    <submittedName>
        <fullName evidence="2">DUF6198 family protein</fullName>
    </submittedName>
</protein>
<name>A0AA96F9S0_9MICO</name>
<sequence length="213" mass="22048">MRAFSPSRLAAYVIGVPLLSAGIVVTIRADLGVSPVNSVPFVVSQTSALSLGVASFAIYGLQVALQALVLWRRTTWKVPLQLVGAFLFAWAIGAFDALMPQRAADGWPTSAGLLAAGIALTALGTTLVIRSNLLLAPPDGVVQAVSTRTGWELGTVKIAHDCAMVAIALVVGLAAGQTGLGIGVGTLISALLVGYAIRHFARGFDALMERNEN</sequence>
<evidence type="ECO:0000256" key="1">
    <source>
        <dbReference type="SAM" id="Phobius"/>
    </source>
</evidence>
<dbReference type="Proteomes" id="UP001304125">
    <property type="component" value="Chromosome"/>
</dbReference>
<dbReference type="InterPro" id="IPR038750">
    <property type="entry name" value="YczE/YyaS-like"/>
</dbReference>
<feature type="transmembrane region" description="Helical" evidence="1">
    <location>
        <begin position="182"/>
        <end position="201"/>
    </location>
</feature>
<dbReference type="AlphaFoldDB" id="A0AA96F9S0"/>
<feature type="transmembrane region" description="Helical" evidence="1">
    <location>
        <begin position="158"/>
        <end position="176"/>
    </location>
</feature>
<keyword evidence="1" id="KW-1133">Transmembrane helix</keyword>
<organism evidence="2 3">
    <name type="scientific">Demequina capsici</name>
    <dbReference type="NCBI Taxonomy" id="3075620"/>
    <lineage>
        <taxon>Bacteria</taxon>
        <taxon>Bacillati</taxon>
        <taxon>Actinomycetota</taxon>
        <taxon>Actinomycetes</taxon>
        <taxon>Micrococcales</taxon>
        <taxon>Demequinaceae</taxon>
        <taxon>Demequina</taxon>
    </lineage>
</organism>
<dbReference type="PANTHER" id="PTHR40078:SF1">
    <property type="entry name" value="INTEGRAL MEMBRANE PROTEIN"/>
    <property type="match status" value="1"/>
</dbReference>
<dbReference type="PANTHER" id="PTHR40078">
    <property type="entry name" value="INTEGRAL MEMBRANE PROTEIN-RELATED"/>
    <property type="match status" value="1"/>
</dbReference>
<feature type="transmembrane region" description="Helical" evidence="1">
    <location>
        <begin position="49"/>
        <end position="71"/>
    </location>
</feature>
<feature type="transmembrane region" description="Helical" evidence="1">
    <location>
        <begin position="9"/>
        <end position="29"/>
    </location>
</feature>
<dbReference type="RefSeq" id="WP_313501713.1">
    <property type="nucleotide sequence ID" value="NZ_CP134879.1"/>
</dbReference>
<dbReference type="EMBL" id="CP134879">
    <property type="protein sequence ID" value="WNM25972.1"/>
    <property type="molecule type" value="Genomic_DNA"/>
</dbReference>
<accession>A0AA96F9S0</accession>
<dbReference type="Pfam" id="PF19700">
    <property type="entry name" value="DUF6198"/>
    <property type="match status" value="1"/>
</dbReference>
<evidence type="ECO:0000313" key="2">
    <source>
        <dbReference type="EMBL" id="WNM25972.1"/>
    </source>
</evidence>
<keyword evidence="1" id="KW-0812">Transmembrane</keyword>
<evidence type="ECO:0000313" key="3">
    <source>
        <dbReference type="Proteomes" id="UP001304125"/>
    </source>
</evidence>
<keyword evidence="1" id="KW-0472">Membrane</keyword>
<proteinExistence type="predicted"/>
<feature type="transmembrane region" description="Helical" evidence="1">
    <location>
        <begin position="78"/>
        <end position="99"/>
    </location>
</feature>
<reference evidence="2 3" key="1">
    <citation type="submission" date="2023-09" db="EMBL/GenBank/DDBJ databases">
        <title>Demequina sp. a novel bacteria isolated from Capsicum annuum.</title>
        <authorList>
            <person name="Humaira Z."/>
            <person name="Lee J."/>
            <person name="Cho D."/>
        </authorList>
    </citation>
    <scope>NUCLEOTIDE SEQUENCE [LARGE SCALE GENOMIC DNA]</scope>
    <source>
        <strain evidence="2 3">OYTSA14</strain>
    </source>
</reference>
<gene>
    <name evidence="2" type="ORF">RN606_09420</name>
</gene>
<keyword evidence="3" id="KW-1185">Reference proteome</keyword>